<evidence type="ECO:0000313" key="1">
    <source>
        <dbReference type="EMBL" id="MBU2761005.1"/>
    </source>
</evidence>
<comment type="caution">
    <text evidence="1">The sequence shown here is derived from an EMBL/GenBank/DDBJ whole genome shotgun (WGS) entry which is preliminary data.</text>
</comment>
<protein>
    <submittedName>
        <fullName evidence="1">Uncharacterized protein</fullName>
    </submittedName>
</protein>
<accession>A0ABS6A0M9</accession>
<keyword evidence="2" id="KW-1185">Reference proteome</keyword>
<dbReference type="RefSeq" id="WP_215884556.1">
    <property type="nucleotide sequence ID" value="NZ_JAAOMP010000136.1"/>
</dbReference>
<proteinExistence type="predicted"/>
<gene>
    <name evidence="1" type="ORF">HAP95_12750</name>
</gene>
<sequence length="45" mass="5008">MVTAKLNAHEVYIAYNTALIGNESVAAMNADPEHDPKRTRLIRLV</sequence>
<organism evidence="1 2">
    <name type="scientific">Acidithiobacillus sulfurivorans</name>
    <dbReference type="NCBI Taxonomy" id="1958756"/>
    <lineage>
        <taxon>Bacteria</taxon>
        <taxon>Pseudomonadati</taxon>
        <taxon>Pseudomonadota</taxon>
        <taxon>Acidithiobacillia</taxon>
        <taxon>Acidithiobacillales</taxon>
        <taxon>Acidithiobacillaceae</taxon>
        <taxon>Acidithiobacillus</taxon>
    </lineage>
</organism>
<dbReference type="Proteomes" id="UP000755654">
    <property type="component" value="Unassembled WGS sequence"/>
</dbReference>
<dbReference type="EMBL" id="JAAOMP010000136">
    <property type="protein sequence ID" value="MBU2761005.1"/>
    <property type="molecule type" value="Genomic_DNA"/>
</dbReference>
<reference evidence="1 2" key="1">
    <citation type="journal article" date="2021" name="ISME J.">
        <title>Genomic evolution of the class Acidithiobacillia: deep-branching Proteobacteria living in extreme acidic conditions.</title>
        <authorList>
            <person name="Moya-Beltran A."/>
            <person name="Beard S."/>
            <person name="Rojas-Villalobos C."/>
            <person name="Issotta F."/>
            <person name="Gallardo Y."/>
            <person name="Ulloa R."/>
            <person name="Giaveno A."/>
            <person name="Degli Esposti M."/>
            <person name="Johnson D.B."/>
            <person name="Quatrini R."/>
        </authorList>
    </citation>
    <scope>NUCLEOTIDE SEQUENCE [LARGE SCALE GENOMIC DNA]</scope>
    <source>
        <strain evidence="1 2">RW2</strain>
    </source>
</reference>
<name>A0ABS6A0M9_9PROT</name>
<evidence type="ECO:0000313" key="2">
    <source>
        <dbReference type="Proteomes" id="UP000755654"/>
    </source>
</evidence>